<dbReference type="EMBL" id="BJXC01000001">
    <property type="protein sequence ID" value="GEM50212.1"/>
    <property type="molecule type" value="Genomic_DNA"/>
</dbReference>
<keyword evidence="2" id="KW-1185">Reference proteome</keyword>
<protein>
    <submittedName>
        <fullName evidence="1">Uncharacterized protein</fullName>
    </submittedName>
</protein>
<proteinExistence type="predicted"/>
<evidence type="ECO:0000313" key="2">
    <source>
        <dbReference type="Proteomes" id="UP000321245"/>
    </source>
</evidence>
<dbReference type="AlphaFoldDB" id="A0A511NBN2"/>
<reference evidence="1 2" key="1">
    <citation type="submission" date="2019-07" db="EMBL/GenBank/DDBJ databases">
        <title>Whole genome shotgun sequence of Empedobacter brevis NBRC 14943.</title>
        <authorList>
            <person name="Hosoyama A."/>
            <person name="Uohara A."/>
            <person name="Ohji S."/>
            <person name="Ichikawa N."/>
        </authorList>
    </citation>
    <scope>NUCLEOTIDE SEQUENCE [LARGE SCALE GENOMIC DNA]</scope>
    <source>
        <strain evidence="1 2">NBRC 14943</strain>
    </source>
</reference>
<sequence length="61" mass="7266">MILNGGKLIYRYIVISDIHNKTRGRRRSTFGYFIKKKSINTLSETIFLNLPTEVLWRMECE</sequence>
<comment type="caution">
    <text evidence="1">The sequence shown here is derived from an EMBL/GenBank/DDBJ whole genome shotgun (WGS) entry which is preliminary data.</text>
</comment>
<evidence type="ECO:0000313" key="1">
    <source>
        <dbReference type="EMBL" id="GEM50212.1"/>
    </source>
</evidence>
<gene>
    <name evidence="1" type="ORF">EB1_00020</name>
</gene>
<name>A0A511NBN2_9FLAO</name>
<accession>A0A511NBN2</accession>
<organism evidence="1 2">
    <name type="scientific">Empedobacter brevis NBRC 14943 = ATCC 43319</name>
    <dbReference type="NCBI Taxonomy" id="1218108"/>
    <lineage>
        <taxon>Bacteria</taxon>
        <taxon>Pseudomonadati</taxon>
        <taxon>Bacteroidota</taxon>
        <taxon>Flavobacteriia</taxon>
        <taxon>Flavobacteriales</taxon>
        <taxon>Weeksellaceae</taxon>
        <taxon>Empedobacter</taxon>
    </lineage>
</organism>
<dbReference type="Proteomes" id="UP000321245">
    <property type="component" value="Unassembled WGS sequence"/>
</dbReference>